<dbReference type="InterPro" id="IPR001647">
    <property type="entry name" value="HTH_TetR"/>
</dbReference>
<sequence length="224" mass="25452">MINSTIRTLPTEAHSDTREHILQVALIEFAKAGIDAVKMSQIRDLAGQSNRSAVYYHFKTRELLVQAVVDRVKQGLAVHMDKAQQQFQERGPVPTVEAWVGLVFQPFLNYFMLNPEGPVGIRFLSRLTWQAGQQGQSVLQNLFLPYLEPFEDNLMQCLPGRDRVDVRFRIYLAVNSVVHGLADYSILLADEQLSPIFERPDWIKHLNSLFLGYIKGGLAEPTET</sequence>
<proteinExistence type="predicted"/>
<gene>
    <name evidence="4" type="ORF">GCM10007875_21420</name>
</gene>
<dbReference type="RefSeq" id="WP_284281761.1">
    <property type="nucleotide sequence ID" value="NZ_BSOJ01000027.1"/>
</dbReference>
<evidence type="ECO:0000259" key="3">
    <source>
        <dbReference type="Pfam" id="PF17939"/>
    </source>
</evidence>
<evidence type="ECO:0008006" key="6">
    <source>
        <dbReference type="Google" id="ProtNLM"/>
    </source>
</evidence>
<keyword evidence="1" id="KW-0238">DNA-binding</keyword>
<dbReference type="Pfam" id="PF00440">
    <property type="entry name" value="TetR_N"/>
    <property type="match status" value="1"/>
</dbReference>
<evidence type="ECO:0000313" key="5">
    <source>
        <dbReference type="Proteomes" id="UP001156664"/>
    </source>
</evidence>
<dbReference type="Proteomes" id="UP001156664">
    <property type="component" value="Unassembled WGS sequence"/>
</dbReference>
<dbReference type="InterPro" id="IPR041586">
    <property type="entry name" value="PsrA_TetR_C"/>
</dbReference>
<name>A0ABQ5YUB5_9BURK</name>
<evidence type="ECO:0000256" key="1">
    <source>
        <dbReference type="ARBA" id="ARBA00023125"/>
    </source>
</evidence>
<dbReference type="InterPro" id="IPR009057">
    <property type="entry name" value="Homeodomain-like_sf"/>
</dbReference>
<dbReference type="Pfam" id="PF17939">
    <property type="entry name" value="TetR_C_30"/>
    <property type="match status" value="1"/>
</dbReference>
<accession>A0ABQ5YUB5</accession>
<protein>
    <recommendedName>
        <fullName evidence="6">HTH tetR-type domain-containing protein</fullName>
    </recommendedName>
</protein>
<dbReference type="SUPFAM" id="SSF48498">
    <property type="entry name" value="Tetracyclin repressor-like, C-terminal domain"/>
    <property type="match status" value="1"/>
</dbReference>
<feature type="domain" description="PsrA tetracyclin repressor-like C-terminal" evidence="3">
    <location>
        <begin position="104"/>
        <end position="185"/>
    </location>
</feature>
<dbReference type="Gene3D" id="1.10.357.10">
    <property type="entry name" value="Tetracycline Repressor, domain 2"/>
    <property type="match status" value="1"/>
</dbReference>
<reference evidence="5" key="1">
    <citation type="journal article" date="2019" name="Int. J. Syst. Evol. Microbiol.">
        <title>The Global Catalogue of Microorganisms (GCM) 10K type strain sequencing project: providing services to taxonomists for standard genome sequencing and annotation.</title>
        <authorList>
            <consortium name="The Broad Institute Genomics Platform"/>
            <consortium name="The Broad Institute Genome Sequencing Center for Infectious Disease"/>
            <person name="Wu L."/>
            <person name="Ma J."/>
        </authorList>
    </citation>
    <scope>NUCLEOTIDE SEQUENCE [LARGE SCALE GENOMIC DNA]</scope>
    <source>
        <strain evidence="5">NBRC 105857</strain>
    </source>
</reference>
<evidence type="ECO:0000313" key="4">
    <source>
        <dbReference type="EMBL" id="GLR27051.1"/>
    </source>
</evidence>
<dbReference type="InterPro" id="IPR036271">
    <property type="entry name" value="Tet_transcr_reg_TetR-rel_C_sf"/>
</dbReference>
<dbReference type="EMBL" id="BSOJ01000027">
    <property type="protein sequence ID" value="GLR27051.1"/>
    <property type="molecule type" value="Genomic_DNA"/>
</dbReference>
<dbReference type="SUPFAM" id="SSF46689">
    <property type="entry name" value="Homeodomain-like"/>
    <property type="match status" value="1"/>
</dbReference>
<feature type="domain" description="HTH tetR-type" evidence="2">
    <location>
        <begin position="21"/>
        <end position="68"/>
    </location>
</feature>
<keyword evidence="5" id="KW-1185">Reference proteome</keyword>
<comment type="caution">
    <text evidence="4">The sequence shown here is derived from an EMBL/GenBank/DDBJ whole genome shotgun (WGS) entry which is preliminary data.</text>
</comment>
<organism evidence="4 5">
    <name type="scientific">Limnobacter litoralis</name>
    <dbReference type="NCBI Taxonomy" id="481366"/>
    <lineage>
        <taxon>Bacteria</taxon>
        <taxon>Pseudomonadati</taxon>
        <taxon>Pseudomonadota</taxon>
        <taxon>Betaproteobacteria</taxon>
        <taxon>Burkholderiales</taxon>
        <taxon>Burkholderiaceae</taxon>
        <taxon>Limnobacter</taxon>
    </lineage>
</organism>
<evidence type="ECO:0000259" key="2">
    <source>
        <dbReference type="Pfam" id="PF00440"/>
    </source>
</evidence>